<dbReference type="Proteomes" id="UP001290894">
    <property type="component" value="Unassembled WGS sequence"/>
</dbReference>
<name>A0ABU5MEY1_9GAMM</name>
<dbReference type="EMBL" id="JAXUAC010000007">
    <property type="protein sequence ID" value="MDZ7511318.1"/>
    <property type="molecule type" value="Genomic_DNA"/>
</dbReference>
<evidence type="ECO:0000313" key="2">
    <source>
        <dbReference type="Proteomes" id="UP001290894"/>
    </source>
</evidence>
<comment type="caution">
    <text evidence="1">The sequence shown here is derived from an EMBL/GenBank/DDBJ whole genome shotgun (WGS) entry which is preliminary data.</text>
</comment>
<dbReference type="RefSeq" id="WP_322546769.1">
    <property type="nucleotide sequence ID" value="NZ_JAXUAC010000007.1"/>
</dbReference>
<keyword evidence="2" id="KW-1185">Reference proteome</keyword>
<sequence length="196" mass="21024">MGTDAETELLLAAGAIEARFHSGNPTPLDCVRVQRVEWERLKAGMVAVASMEGFISHRAVLAVATRLRSLASAAWPASRSAYIRAAEAIEGAISAAQEASPAVELAPASGGLTWFFAAERLPERSGDRVFAHVATAAGSEYATLAGEPEGWQAIDMATFWRRTDGSHEWQHETAGDVVRWAYVDTTSLIQGGEPWV</sequence>
<organism evidence="1 2">
    <name type="scientific">Stenotrophomonas muris</name>
    <dbReference type="NCBI Taxonomy" id="2963283"/>
    <lineage>
        <taxon>Bacteria</taxon>
        <taxon>Pseudomonadati</taxon>
        <taxon>Pseudomonadota</taxon>
        <taxon>Gammaproteobacteria</taxon>
        <taxon>Lysobacterales</taxon>
        <taxon>Lysobacteraceae</taxon>
        <taxon>Stenotrophomonas</taxon>
    </lineage>
</organism>
<reference evidence="1 2" key="1">
    <citation type="submission" date="2023-12" db="EMBL/GenBank/DDBJ databases">
        <title>'Antibacterial potential of Stenotrophomonas maltophilia cystic fibrosis isolates' (manuscript under preparation).</title>
        <authorList>
            <person name="Crisan C.V."/>
            <person name="Pettis M."/>
            <person name="Goldberg J.B."/>
        </authorList>
    </citation>
    <scope>NUCLEOTIDE SEQUENCE [LARGE SCALE GENOMIC DNA]</scope>
    <source>
        <strain evidence="1 2">CCV155</strain>
    </source>
</reference>
<accession>A0ABU5MEY1</accession>
<protein>
    <submittedName>
        <fullName evidence="1">Uncharacterized protein</fullName>
    </submittedName>
</protein>
<gene>
    <name evidence="1" type="ORF">U5F72_05790</name>
</gene>
<evidence type="ECO:0000313" key="1">
    <source>
        <dbReference type="EMBL" id="MDZ7511318.1"/>
    </source>
</evidence>
<proteinExistence type="predicted"/>